<dbReference type="SUPFAM" id="SSF52047">
    <property type="entry name" value="RNI-like"/>
    <property type="match status" value="1"/>
</dbReference>
<keyword evidence="3" id="KW-1185">Reference proteome</keyword>
<evidence type="ECO:0000313" key="3">
    <source>
        <dbReference type="Proteomes" id="UP000266234"/>
    </source>
</evidence>
<dbReference type="AlphaFoldDB" id="A0A395RTG7"/>
<dbReference type="InterPro" id="IPR032675">
    <property type="entry name" value="LRR_dom_sf"/>
</dbReference>
<feature type="region of interest" description="Disordered" evidence="1">
    <location>
        <begin position="21"/>
        <end position="118"/>
    </location>
</feature>
<evidence type="ECO:0000313" key="2">
    <source>
        <dbReference type="EMBL" id="RGP63363.1"/>
    </source>
</evidence>
<name>A0A395RTG7_9HYPO</name>
<evidence type="ECO:0008006" key="4">
    <source>
        <dbReference type="Google" id="ProtNLM"/>
    </source>
</evidence>
<dbReference type="Gene3D" id="3.80.10.10">
    <property type="entry name" value="Ribonuclease Inhibitor"/>
    <property type="match status" value="1"/>
</dbReference>
<accession>A0A395RTG7</accession>
<gene>
    <name evidence="2" type="ORF">FLONG3_9924</name>
</gene>
<organism evidence="2 3">
    <name type="scientific">Fusarium longipes</name>
    <dbReference type="NCBI Taxonomy" id="694270"/>
    <lineage>
        <taxon>Eukaryota</taxon>
        <taxon>Fungi</taxon>
        <taxon>Dikarya</taxon>
        <taxon>Ascomycota</taxon>
        <taxon>Pezizomycotina</taxon>
        <taxon>Sordariomycetes</taxon>
        <taxon>Hypocreomycetidae</taxon>
        <taxon>Hypocreales</taxon>
        <taxon>Nectriaceae</taxon>
        <taxon>Fusarium</taxon>
    </lineage>
</organism>
<dbReference type="Proteomes" id="UP000266234">
    <property type="component" value="Unassembled WGS sequence"/>
</dbReference>
<dbReference type="EMBL" id="PXOG01000273">
    <property type="protein sequence ID" value="RGP63363.1"/>
    <property type="molecule type" value="Genomic_DNA"/>
</dbReference>
<feature type="compositionally biased region" description="Polar residues" evidence="1">
    <location>
        <begin position="24"/>
        <end position="34"/>
    </location>
</feature>
<sequence>MFGSPKDLSTAQETAISAFLANTKVESPKTNQVPFSPAAFPRPTYTVLETPLADPKKSRDAIPKPRPNINHPRQLSNVPVSTTSSLQSRETISSAQKTSWGSRTSMETSDSSSKWRPDYMYQRPMPIKNLSSSSTRTPMKPNELFAKLPTQVLSNIMEQLRNLHVGEKSGSCATCWMRDATNVAVSCRKWYQPAQAALYTNIQIVGADSAVHKKKFKMSQGVRVVMLRRILRSNPRLASLVRTLKVPAHETVPKGTSVAEYEDLIATLVMACPNLESLSGLSPMYDHSFSKIFHALSTRSNLKEMNWLIQASPHQRQQRIQSNTQQLGLVMPGELKPFQEATFLSFNDNWSRLESLTVHCLPGATLTPETLLTKTLERLPNIKHLHLCNLPPNSFDDCTLLTLPPLETLTLSHISGISTAGLSAFATQTNSLPLRKLTLRHTPMNSLAALARILSNLRNLVNFSFIQAFPPTMPENDSFALWLMPYLTSNTIRKLHWDITSHVSCVNAADDILARSIGAGGFPALRVLRTPNDPDGVFQELCYPVDRIDLPCDRFRSAGQPEISSPPPSSMTSPMSPTRLFRSSNASPVASPRENISPFGDMCQASHTNLRTSRLAAQARLEAARSKPKFTVNVIEEDGTFNDTFTMAGFMGTAGSPIKYHLHPDRGTTDDKGGLIDIRDLESDAGESLAGGKEGCTGRWNSREGIVADKKEKEWWWHTERGRWQKVTL</sequence>
<protein>
    <recommendedName>
        <fullName evidence="4">F-box domain-containing protein</fullName>
    </recommendedName>
</protein>
<comment type="caution">
    <text evidence="2">The sequence shown here is derived from an EMBL/GenBank/DDBJ whole genome shotgun (WGS) entry which is preliminary data.</text>
</comment>
<feature type="compositionally biased region" description="Basic and acidic residues" evidence="1">
    <location>
        <begin position="54"/>
        <end position="63"/>
    </location>
</feature>
<feature type="compositionally biased region" description="Polar residues" evidence="1">
    <location>
        <begin position="71"/>
        <end position="101"/>
    </location>
</feature>
<dbReference type="OrthoDB" id="3210378at2759"/>
<dbReference type="STRING" id="694270.A0A395RTG7"/>
<evidence type="ECO:0000256" key="1">
    <source>
        <dbReference type="SAM" id="MobiDB-lite"/>
    </source>
</evidence>
<feature type="compositionally biased region" description="Low complexity" evidence="1">
    <location>
        <begin position="102"/>
        <end position="112"/>
    </location>
</feature>
<proteinExistence type="predicted"/>
<reference evidence="2 3" key="1">
    <citation type="journal article" date="2018" name="PLoS Pathog.">
        <title>Evolution of structural diversity of trichothecenes, a family of toxins produced by plant pathogenic and entomopathogenic fungi.</title>
        <authorList>
            <person name="Proctor R.H."/>
            <person name="McCormick S.P."/>
            <person name="Kim H.S."/>
            <person name="Cardoza R.E."/>
            <person name="Stanley A.M."/>
            <person name="Lindo L."/>
            <person name="Kelly A."/>
            <person name="Brown D.W."/>
            <person name="Lee T."/>
            <person name="Vaughan M.M."/>
            <person name="Alexander N.J."/>
            <person name="Busman M."/>
            <person name="Gutierrez S."/>
        </authorList>
    </citation>
    <scope>NUCLEOTIDE SEQUENCE [LARGE SCALE GENOMIC DNA]</scope>
    <source>
        <strain evidence="2 3">NRRL 20695</strain>
    </source>
</reference>
<feature type="region of interest" description="Disordered" evidence="1">
    <location>
        <begin position="557"/>
        <end position="576"/>
    </location>
</feature>